<keyword evidence="3" id="KW-1185">Reference proteome</keyword>
<dbReference type="EMBL" id="AQRA01000005">
    <property type="protein sequence ID" value="EZH73765.1"/>
    <property type="molecule type" value="Genomic_DNA"/>
</dbReference>
<dbReference type="AlphaFoldDB" id="A0A023BUW1"/>
<dbReference type="RefSeq" id="WP_034242544.1">
    <property type="nucleotide sequence ID" value="NZ_AQRA01000005.1"/>
</dbReference>
<dbReference type="STRING" id="1317122.ATO12_17680"/>
<dbReference type="PROSITE" id="PS51257">
    <property type="entry name" value="PROKAR_LIPOPROTEIN"/>
    <property type="match status" value="1"/>
</dbReference>
<proteinExistence type="predicted"/>
<evidence type="ECO:0000259" key="1">
    <source>
        <dbReference type="Pfam" id="PF13648"/>
    </source>
</evidence>
<protein>
    <recommendedName>
        <fullName evidence="1">Lipocalin-like domain-containing protein</fullName>
    </recommendedName>
</protein>
<dbReference type="OrthoDB" id="1162590at2"/>
<evidence type="ECO:0000313" key="2">
    <source>
        <dbReference type="EMBL" id="EZH73765.1"/>
    </source>
</evidence>
<evidence type="ECO:0000313" key="3">
    <source>
        <dbReference type="Proteomes" id="UP000023541"/>
    </source>
</evidence>
<accession>A0A023BUW1</accession>
<gene>
    <name evidence="2" type="ORF">ATO12_17680</name>
</gene>
<name>A0A023BUW1_9FLAO</name>
<organism evidence="2 3">
    <name type="scientific">Aquimarina atlantica</name>
    <dbReference type="NCBI Taxonomy" id="1317122"/>
    <lineage>
        <taxon>Bacteria</taxon>
        <taxon>Pseudomonadati</taxon>
        <taxon>Bacteroidota</taxon>
        <taxon>Flavobacteriia</taxon>
        <taxon>Flavobacteriales</taxon>
        <taxon>Flavobacteriaceae</taxon>
        <taxon>Aquimarina</taxon>
    </lineage>
</organism>
<dbReference type="InterPro" id="IPR024311">
    <property type="entry name" value="Lipocalin-like"/>
</dbReference>
<dbReference type="Proteomes" id="UP000023541">
    <property type="component" value="Unassembled WGS sequence"/>
</dbReference>
<dbReference type="Pfam" id="PF13648">
    <property type="entry name" value="Lipocalin_4"/>
    <property type="match status" value="1"/>
</dbReference>
<sequence>MSKKLIVFVLITLHITFSCNTDDDVVGTINKTFIIGQWQLSSSTKNGTTIDLDTCDLMETYVFTNANKVSITLYTSNTSDVCEEDSKTTYDYTVTDTHLTISKHSTFVISTPNASTLILTSKSSSDTYINTYTRK</sequence>
<feature type="domain" description="Lipocalin-like" evidence="1">
    <location>
        <begin position="34"/>
        <end position="118"/>
    </location>
</feature>
<comment type="caution">
    <text evidence="2">The sequence shown here is derived from an EMBL/GenBank/DDBJ whole genome shotgun (WGS) entry which is preliminary data.</text>
</comment>
<reference evidence="2 3" key="1">
    <citation type="submission" date="2014-04" db="EMBL/GenBank/DDBJ databases">
        <title>Aquimarina sp. 22II-S11-z7 Genome Sequencing.</title>
        <authorList>
            <person name="Lai Q."/>
        </authorList>
    </citation>
    <scope>NUCLEOTIDE SEQUENCE [LARGE SCALE GENOMIC DNA]</scope>
    <source>
        <strain evidence="2 3">22II-S11-z7</strain>
    </source>
</reference>
<dbReference type="eggNOG" id="ENOG5030074">
    <property type="taxonomic scope" value="Bacteria"/>
</dbReference>